<feature type="transmembrane region" description="Helical" evidence="1">
    <location>
        <begin position="98"/>
        <end position="123"/>
    </location>
</feature>
<feature type="domain" description="DUF1206" evidence="2">
    <location>
        <begin position="191"/>
        <end position="259"/>
    </location>
</feature>
<organism evidence="3 4">
    <name type="scientific">Dankookia rubra</name>
    <dbReference type="NCBI Taxonomy" id="1442381"/>
    <lineage>
        <taxon>Bacteria</taxon>
        <taxon>Pseudomonadati</taxon>
        <taxon>Pseudomonadota</taxon>
        <taxon>Alphaproteobacteria</taxon>
        <taxon>Acetobacterales</taxon>
        <taxon>Roseomonadaceae</taxon>
        <taxon>Dankookia</taxon>
    </lineage>
</organism>
<feature type="transmembrane region" description="Helical" evidence="1">
    <location>
        <begin position="57"/>
        <end position="78"/>
    </location>
</feature>
<feature type="domain" description="DUF1206" evidence="2">
    <location>
        <begin position="98"/>
        <end position="168"/>
    </location>
</feature>
<comment type="caution">
    <text evidence="3">The sequence shown here is derived from an EMBL/GenBank/DDBJ whole genome shotgun (WGS) entry which is preliminary data.</text>
</comment>
<keyword evidence="4" id="KW-1185">Reference proteome</keyword>
<reference evidence="3 4" key="1">
    <citation type="journal article" date="2016" name="J. Microbiol.">
        <title>Dankookia rubra gen. nov., sp. nov., an alphaproteobacterium isolated from sediment of a shallow stream.</title>
        <authorList>
            <person name="Kim W.H."/>
            <person name="Kim D.H."/>
            <person name="Kang K."/>
            <person name="Ahn T.Y."/>
        </authorList>
    </citation>
    <scope>NUCLEOTIDE SEQUENCE [LARGE SCALE GENOMIC DNA]</scope>
    <source>
        <strain evidence="3 4">JCM30602</strain>
    </source>
</reference>
<keyword evidence="1" id="KW-0812">Transmembrane</keyword>
<gene>
    <name evidence="3" type="ORF">E2C06_32700</name>
</gene>
<dbReference type="Proteomes" id="UP000295096">
    <property type="component" value="Unassembled WGS sequence"/>
</dbReference>
<keyword evidence="1" id="KW-0472">Membrane</keyword>
<dbReference type="OrthoDB" id="5702018at2"/>
<keyword evidence="1" id="KW-1133">Transmembrane helix</keyword>
<feature type="transmembrane region" description="Helical" evidence="1">
    <location>
        <begin position="193"/>
        <end position="214"/>
    </location>
</feature>
<name>A0A4R5Q802_9PROT</name>
<sequence>MLGAHRSRLELLARLGYAARGVVNLLIGLLALLAAFGRGGGATGSKGALQTLLFQPLGSVFLAVVALGLFGFALWRVFQSLLDADGLGRTPRAMVVRFGQMISAFAYTGLGVFAVSLLFGLGASDGEEQSARDWTRWLLAQSFGHWLVAAIGLAIIGAGLGMAHKAWSGSFARHLVCDRATATWVIPLGRLGYAARAVVFLVIGGFLVLAAYQADSSEAHGLGGALLALQNQPFGRVLFALVAFGLAAFGTFEFAEARYSRIDTPDGRGVLDAARARLA</sequence>
<feature type="transmembrane region" description="Helical" evidence="1">
    <location>
        <begin position="234"/>
        <end position="252"/>
    </location>
</feature>
<evidence type="ECO:0000313" key="3">
    <source>
        <dbReference type="EMBL" id="TDH58411.1"/>
    </source>
</evidence>
<feature type="domain" description="DUF1206" evidence="2">
    <location>
        <begin position="15"/>
        <end position="81"/>
    </location>
</feature>
<dbReference type="RefSeq" id="WP_133292751.1">
    <property type="nucleotide sequence ID" value="NZ_SMSJ01000123.1"/>
</dbReference>
<protein>
    <submittedName>
        <fullName evidence="3">DUF1206 domain-containing protein</fullName>
    </submittedName>
</protein>
<evidence type="ECO:0000313" key="4">
    <source>
        <dbReference type="Proteomes" id="UP000295096"/>
    </source>
</evidence>
<evidence type="ECO:0000256" key="1">
    <source>
        <dbReference type="SAM" id="Phobius"/>
    </source>
</evidence>
<dbReference type="Pfam" id="PF06724">
    <property type="entry name" value="DUF1206"/>
    <property type="match status" value="3"/>
</dbReference>
<dbReference type="AlphaFoldDB" id="A0A4R5Q802"/>
<feature type="transmembrane region" description="Helical" evidence="1">
    <location>
        <begin position="143"/>
        <end position="163"/>
    </location>
</feature>
<proteinExistence type="predicted"/>
<evidence type="ECO:0000259" key="2">
    <source>
        <dbReference type="Pfam" id="PF06724"/>
    </source>
</evidence>
<dbReference type="InterPro" id="IPR009597">
    <property type="entry name" value="DUF1206"/>
</dbReference>
<dbReference type="EMBL" id="SMSJ01000123">
    <property type="protein sequence ID" value="TDH58411.1"/>
    <property type="molecule type" value="Genomic_DNA"/>
</dbReference>
<accession>A0A4R5Q802</accession>
<feature type="transmembrane region" description="Helical" evidence="1">
    <location>
        <begin position="12"/>
        <end position="37"/>
    </location>
</feature>